<keyword evidence="2 7" id="KW-0547">Nucleotide-binding</keyword>
<comment type="caution">
    <text evidence="13">The sequence shown here is derived from an EMBL/GenBank/DDBJ whole genome shotgun (WGS) entry which is preliminary data.</text>
</comment>
<dbReference type="CDD" id="cd03284">
    <property type="entry name" value="ABC_MutS1"/>
    <property type="match status" value="1"/>
</dbReference>
<dbReference type="GO" id="GO:0140664">
    <property type="term" value="F:ATP-dependent DNA damage sensor activity"/>
    <property type="evidence" value="ECO:0007669"/>
    <property type="project" value="InterPro"/>
</dbReference>
<dbReference type="Pfam" id="PF01624">
    <property type="entry name" value="MutS_I"/>
    <property type="match status" value="1"/>
</dbReference>
<evidence type="ECO:0000256" key="6">
    <source>
        <dbReference type="ARBA" id="ARBA00023204"/>
    </source>
</evidence>
<evidence type="ECO:0000256" key="1">
    <source>
        <dbReference type="ARBA" id="ARBA00006271"/>
    </source>
</evidence>
<dbReference type="InterPro" id="IPR000432">
    <property type="entry name" value="DNA_mismatch_repair_MutS_C"/>
</dbReference>
<reference evidence="13" key="1">
    <citation type="submission" date="2021-01" db="EMBL/GenBank/DDBJ databases">
        <title>Genomic Encyclopedia of Type Strains, Phase IV (KMG-IV): sequencing the most valuable type-strain genomes for metagenomic binning, comparative biology and taxonomic classification.</title>
        <authorList>
            <person name="Goeker M."/>
        </authorList>
    </citation>
    <scope>NUCLEOTIDE SEQUENCE</scope>
    <source>
        <strain evidence="13">DSM 23230</strain>
    </source>
</reference>
<keyword evidence="4 7" id="KW-0067">ATP-binding</keyword>
<dbReference type="Pfam" id="PF05188">
    <property type="entry name" value="MutS_II"/>
    <property type="match status" value="1"/>
</dbReference>
<dbReference type="Gene3D" id="3.30.420.110">
    <property type="entry name" value="MutS, connector domain"/>
    <property type="match status" value="1"/>
</dbReference>
<evidence type="ECO:0000313" key="14">
    <source>
        <dbReference type="Proteomes" id="UP000774000"/>
    </source>
</evidence>
<dbReference type="NCBIfam" id="TIGR01070">
    <property type="entry name" value="mutS1"/>
    <property type="match status" value="1"/>
</dbReference>
<gene>
    <name evidence="7" type="primary">mutS</name>
    <name evidence="13" type="ORF">JOC47_000687</name>
</gene>
<dbReference type="PANTHER" id="PTHR11361">
    <property type="entry name" value="DNA MISMATCH REPAIR PROTEIN MUTS FAMILY MEMBER"/>
    <property type="match status" value="1"/>
</dbReference>
<dbReference type="EMBL" id="JAFBDQ010000003">
    <property type="protein sequence ID" value="MBM7555853.1"/>
    <property type="molecule type" value="Genomic_DNA"/>
</dbReference>
<dbReference type="InterPro" id="IPR027417">
    <property type="entry name" value="P-loop_NTPase"/>
</dbReference>
<dbReference type="InterPro" id="IPR045076">
    <property type="entry name" value="MutS"/>
</dbReference>
<keyword evidence="10" id="KW-0175">Coiled coil</keyword>
<organism evidence="13 14">
    <name type="scientific">Halanaerobacter jeridensis</name>
    <dbReference type="NCBI Taxonomy" id="706427"/>
    <lineage>
        <taxon>Bacteria</taxon>
        <taxon>Bacillati</taxon>
        <taxon>Bacillota</taxon>
        <taxon>Clostridia</taxon>
        <taxon>Halanaerobiales</taxon>
        <taxon>Halobacteroidaceae</taxon>
        <taxon>Halanaerobacter</taxon>
    </lineage>
</organism>
<dbReference type="FunFam" id="1.10.1420.10:FF:000007">
    <property type="entry name" value="DNA mismatch repair protein MutS"/>
    <property type="match status" value="1"/>
</dbReference>
<dbReference type="Gene3D" id="1.10.1420.10">
    <property type="match status" value="2"/>
</dbReference>
<dbReference type="Proteomes" id="UP000774000">
    <property type="component" value="Unassembled WGS sequence"/>
</dbReference>
<dbReference type="AlphaFoldDB" id="A0A938XNJ7"/>
<dbReference type="Pfam" id="PF05192">
    <property type="entry name" value="MutS_III"/>
    <property type="match status" value="1"/>
</dbReference>
<dbReference type="HAMAP" id="MF_00096">
    <property type="entry name" value="MutS"/>
    <property type="match status" value="1"/>
</dbReference>
<dbReference type="FunFam" id="3.40.50.300:FF:001579">
    <property type="entry name" value="DNA mismatch repair protein MutS"/>
    <property type="match status" value="1"/>
</dbReference>
<protein>
    <recommendedName>
        <fullName evidence="7 8">DNA mismatch repair protein MutS</fullName>
    </recommendedName>
</protein>
<feature type="binding site" evidence="7">
    <location>
        <begin position="622"/>
        <end position="629"/>
    </location>
    <ligand>
        <name>ATP</name>
        <dbReference type="ChEBI" id="CHEBI:30616"/>
    </ligand>
</feature>
<dbReference type="InterPro" id="IPR007861">
    <property type="entry name" value="DNA_mismatch_repair_MutS_clamp"/>
</dbReference>
<dbReference type="Gene3D" id="3.40.1170.10">
    <property type="entry name" value="DNA repair protein MutS, domain I"/>
    <property type="match status" value="1"/>
</dbReference>
<feature type="domain" description="DNA mismatch repair proteins mutS family" evidence="12">
    <location>
        <begin position="696"/>
        <end position="712"/>
    </location>
</feature>
<dbReference type="Pfam" id="PF05190">
    <property type="entry name" value="MutS_IV"/>
    <property type="match status" value="1"/>
</dbReference>
<dbReference type="PIRSF" id="PIRSF037677">
    <property type="entry name" value="DNA_mis_repair_Msh6"/>
    <property type="match status" value="1"/>
</dbReference>
<dbReference type="PROSITE" id="PS00486">
    <property type="entry name" value="DNA_MISMATCH_REPAIR_2"/>
    <property type="match status" value="1"/>
</dbReference>
<comment type="similarity">
    <text evidence="1 7 9">Belongs to the DNA mismatch repair MutS family.</text>
</comment>
<keyword evidence="5 7" id="KW-0238">DNA-binding</keyword>
<feature type="region of interest" description="Disordered" evidence="11">
    <location>
        <begin position="842"/>
        <end position="866"/>
    </location>
</feature>
<evidence type="ECO:0000256" key="9">
    <source>
        <dbReference type="RuleBase" id="RU003756"/>
    </source>
</evidence>
<evidence type="ECO:0000256" key="2">
    <source>
        <dbReference type="ARBA" id="ARBA00022741"/>
    </source>
</evidence>
<comment type="function">
    <text evidence="7">This protein is involved in the repair of mismatches in DNA. It is possible that it carries out the mismatch recognition step. This protein has a weak ATPase activity.</text>
</comment>
<evidence type="ECO:0000259" key="12">
    <source>
        <dbReference type="PROSITE" id="PS00486"/>
    </source>
</evidence>
<dbReference type="GO" id="GO:0006298">
    <property type="term" value="P:mismatch repair"/>
    <property type="evidence" value="ECO:0007669"/>
    <property type="project" value="UniProtKB-UniRule"/>
</dbReference>
<dbReference type="InterPro" id="IPR036187">
    <property type="entry name" value="DNA_mismatch_repair_MutS_sf"/>
</dbReference>
<dbReference type="GO" id="GO:0030983">
    <property type="term" value="F:mismatched DNA binding"/>
    <property type="evidence" value="ECO:0007669"/>
    <property type="project" value="InterPro"/>
</dbReference>
<dbReference type="Pfam" id="PF00488">
    <property type="entry name" value="MutS_V"/>
    <property type="match status" value="1"/>
</dbReference>
<dbReference type="NCBIfam" id="NF003810">
    <property type="entry name" value="PRK05399.1"/>
    <property type="match status" value="1"/>
</dbReference>
<feature type="coiled-coil region" evidence="10">
    <location>
        <begin position="389"/>
        <end position="419"/>
    </location>
</feature>
<evidence type="ECO:0000256" key="8">
    <source>
        <dbReference type="NCBIfam" id="TIGR01070"/>
    </source>
</evidence>
<proteinExistence type="inferred from homology"/>
<sequence length="910" mass="102252">MADLTPMMQQYFSLKEEYPESILFFRLGDFYEMFNEDAEVASRELEITLTSRKKGGGEKTPMAGVPCKSVDSYISQLIDKGYRVAICEQMEEPSQTSGLVERDVVRIITPGTVVDNNILEDKNNNYLAAVVSDGEGYGFGFVDVSTGEFSVTELTGAEALEKVIDELSRLNPAEILIDEGTKKSERIMDFIDAQLNPSLTDLEDEFSREEAYELLTDHFNTVSLEGFGCENKPHAIKVAGVILDFLIETQKRSLNHINKLSTYSTTDYMILDVNTRRNLELVETMRDKSKAGSLLGVIDQTVTAMGGRRLKKWLEQPLLEVDKIQDRLDAVEEIKNNILIKEDLKDLLDQVYDIERLMGKVIYGSANARDLISLKNSLVVLPDIKELLAQFDTAKLDRLRETLDKLEDVSGLIDEAIQEEPPTTLTEGGIIKYGYDEELDELLDAMNEGKDWIVNLQKQERERTGISSLKVGHNKVHGYYIEVTKANLDAVPDDYVRKQTLSNSERYITPELKDKESQILGAQEESMDLEYELFVELRDKVAAETERIQVSADVLAQLDSLVSLADVALNNNYTKPEVNNSDELEIKEGRHPVVEEMMDQEVFVPNDAYLNGEEDRFCIITGPNMSGKSTYMRQVALITLLTQMGSFVPAEAAEIGIVDRIFTRVGASDDLTTGQSTFMVEMNEVANILNNATDKSLIILDEVGRGTSTYDGLSIAWAVTEYISDQDKIGAKSLFATHYHELTDLEEHLPGVKNYNIAVEEEDEDVVFLRKIIPGGADQSYGIEVAKRAGIPSEVIDRSRDILDNLESEEKAVENKIYHDSEFETEEEVAEKNDNEVIEVEEDKDKKAQEETTNQVKESSDGQLALFNTGGTDNQLAEELEKLDIMSMTPLEAMNKLHELQKKAKKDRGD</sequence>
<evidence type="ECO:0000256" key="7">
    <source>
        <dbReference type="HAMAP-Rule" id="MF_00096"/>
    </source>
</evidence>
<dbReference type="SMART" id="SM00534">
    <property type="entry name" value="MUTSac"/>
    <property type="match status" value="1"/>
</dbReference>
<keyword evidence="14" id="KW-1185">Reference proteome</keyword>
<evidence type="ECO:0000256" key="5">
    <source>
        <dbReference type="ARBA" id="ARBA00023125"/>
    </source>
</evidence>
<dbReference type="InterPro" id="IPR017261">
    <property type="entry name" value="DNA_mismatch_repair_MutS/MSH"/>
</dbReference>
<evidence type="ECO:0000256" key="4">
    <source>
        <dbReference type="ARBA" id="ARBA00022840"/>
    </source>
</evidence>
<dbReference type="FunFam" id="3.40.1170.10:FF:000001">
    <property type="entry name" value="DNA mismatch repair protein MutS"/>
    <property type="match status" value="1"/>
</dbReference>
<evidence type="ECO:0000256" key="3">
    <source>
        <dbReference type="ARBA" id="ARBA00022763"/>
    </source>
</evidence>
<keyword evidence="3 7" id="KW-0227">DNA damage</keyword>
<dbReference type="GO" id="GO:0005524">
    <property type="term" value="F:ATP binding"/>
    <property type="evidence" value="ECO:0007669"/>
    <property type="project" value="UniProtKB-UniRule"/>
</dbReference>
<accession>A0A938XNJ7</accession>
<name>A0A938XNJ7_9FIRM</name>
<dbReference type="GO" id="GO:0005829">
    <property type="term" value="C:cytosol"/>
    <property type="evidence" value="ECO:0007669"/>
    <property type="project" value="TreeGrafter"/>
</dbReference>
<dbReference type="InterPro" id="IPR007696">
    <property type="entry name" value="DNA_mismatch_repair_MutS_core"/>
</dbReference>
<dbReference type="InterPro" id="IPR036678">
    <property type="entry name" value="MutS_con_dom_sf"/>
</dbReference>
<dbReference type="Gene3D" id="3.40.50.300">
    <property type="entry name" value="P-loop containing nucleotide triphosphate hydrolases"/>
    <property type="match status" value="1"/>
</dbReference>
<dbReference type="InterPro" id="IPR016151">
    <property type="entry name" value="DNA_mismatch_repair_MutS_N"/>
</dbReference>
<dbReference type="SUPFAM" id="SSF53150">
    <property type="entry name" value="DNA repair protein MutS, domain II"/>
    <property type="match status" value="1"/>
</dbReference>
<dbReference type="InterPro" id="IPR007860">
    <property type="entry name" value="DNA_mmatch_repair_MutS_con_dom"/>
</dbReference>
<evidence type="ECO:0000313" key="13">
    <source>
        <dbReference type="EMBL" id="MBM7555853.1"/>
    </source>
</evidence>
<evidence type="ECO:0000256" key="11">
    <source>
        <dbReference type="SAM" id="MobiDB-lite"/>
    </source>
</evidence>
<dbReference type="SUPFAM" id="SSF52540">
    <property type="entry name" value="P-loop containing nucleoside triphosphate hydrolases"/>
    <property type="match status" value="1"/>
</dbReference>
<dbReference type="GO" id="GO:0003684">
    <property type="term" value="F:damaged DNA binding"/>
    <property type="evidence" value="ECO:0007669"/>
    <property type="project" value="UniProtKB-UniRule"/>
</dbReference>
<evidence type="ECO:0000256" key="10">
    <source>
        <dbReference type="SAM" id="Coils"/>
    </source>
</evidence>
<dbReference type="InterPro" id="IPR005748">
    <property type="entry name" value="DNA_mismatch_repair_MutS"/>
</dbReference>
<dbReference type="RefSeq" id="WP_204700572.1">
    <property type="nucleotide sequence ID" value="NZ_JAFBDQ010000003.1"/>
</dbReference>
<keyword evidence="6 7" id="KW-0234">DNA repair</keyword>
<dbReference type="PANTHER" id="PTHR11361:SF34">
    <property type="entry name" value="DNA MISMATCH REPAIR PROTEIN MSH1, MITOCHONDRIAL"/>
    <property type="match status" value="1"/>
</dbReference>
<dbReference type="SUPFAM" id="SSF48334">
    <property type="entry name" value="DNA repair protein MutS, domain III"/>
    <property type="match status" value="1"/>
</dbReference>
<dbReference type="InterPro" id="IPR007695">
    <property type="entry name" value="DNA_mismatch_repair_MutS-lik_N"/>
</dbReference>
<dbReference type="SMART" id="SM00533">
    <property type="entry name" value="MUTSd"/>
    <property type="match status" value="1"/>
</dbReference>
<dbReference type="SUPFAM" id="SSF55271">
    <property type="entry name" value="DNA repair protein MutS, domain I"/>
    <property type="match status" value="1"/>
</dbReference>